<dbReference type="AlphaFoldDB" id="A0A133V601"/>
<name>A0A133V601_9EURY</name>
<proteinExistence type="predicted"/>
<dbReference type="Proteomes" id="UP000070400">
    <property type="component" value="Unassembled WGS sequence"/>
</dbReference>
<sequence>MRRMPQGWLHRFVSLYKFGKSYETLHYDKDKPYEQLGYHHREVKHGERIGWLLGTIKKVSTLVDIEPPREYMSEIRNRVEGLFAEDWRELGKQIWDELPEEAQASVLHEIMDLEYSSFSYEEKKSTVKKVIHLILESRGAKISPPPFRSYPTLASWIVYPNYESWLRGPTPDPLHNWNVIEKDLWKDGIDCLPAVVFEERNEGYSGMRVRTEENPFKLNEYSPDTIERLELRWPNKSDFVRLKKLCAEGER</sequence>
<evidence type="ECO:0000313" key="2">
    <source>
        <dbReference type="Proteomes" id="UP000070400"/>
    </source>
</evidence>
<evidence type="ECO:0000313" key="1">
    <source>
        <dbReference type="EMBL" id="KXB01874.1"/>
    </source>
</evidence>
<accession>A0A133V601</accession>
<keyword evidence="2" id="KW-1185">Reference proteome</keyword>
<reference evidence="1 2" key="1">
    <citation type="journal article" date="2016" name="Sci. Rep.">
        <title>Metabolic traits of an uncultured archaeal lineage -MSBL1- from brine pools of the Red Sea.</title>
        <authorList>
            <person name="Mwirichia R."/>
            <person name="Alam I."/>
            <person name="Rashid M."/>
            <person name="Vinu M."/>
            <person name="Ba-Alawi W."/>
            <person name="Anthony Kamau A."/>
            <person name="Kamanda Ngugi D."/>
            <person name="Goker M."/>
            <person name="Klenk H.P."/>
            <person name="Bajic V."/>
            <person name="Stingl U."/>
        </authorList>
    </citation>
    <scope>NUCLEOTIDE SEQUENCE [LARGE SCALE GENOMIC DNA]</scope>
    <source>
        <strain evidence="1">SCGC-AAA261D19</strain>
    </source>
</reference>
<dbReference type="EMBL" id="LHXX01000036">
    <property type="protein sequence ID" value="KXB01874.1"/>
    <property type="molecule type" value="Genomic_DNA"/>
</dbReference>
<organism evidence="1 2">
    <name type="scientific">candidate division MSBL1 archaeon SCGC-AAA261D19</name>
    <dbReference type="NCBI Taxonomy" id="1698273"/>
    <lineage>
        <taxon>Archaea</taxon>
        <taxon>Methanobacteriati</taxon>
        <taxon>Methanobacteriota</taxon>
        <taxon>candidate division MSBL1</taxon>
    </lineage>
</organism>
<comment type="caution">
    <text evidence="1">The sequence shown here is derived from an EMBL/GenBank/DDBJ whole genome shotgun (WGS) entry which is preliminary data.</text>
</comment>
<protein>
    <submittedName>
        <fullName evidence="1">Uncharacterized protein</fullName>
    </submittedName>
</protein>
<gene>
    <name evidence="1" type="ORF">AKJ43_02935</name>
</gene>